<accession>A0AAV6VEN4</accession>
<protein>
    <submittedName>
        <fullName evidence="1">Uncharacterized protein</fullName>
    </submittedName>
</protein>
<reference evidence="1 2" key="1">
    <citation type="journal article" date="2022" name="Nat. Ecol. Evol.">
        <title>A masculinizing supergene underlies an exaggerated male reproductive morph in a spider.</title>
        <authorList>
            <person name="Hendrickx F."/>
            <person name="De Corte Z."/>
            <person name="Sonet G."/>
            <person name="Van Belleghem S.M."/>
            <person name="Kostlbacher S."/>
            <person name="Vangestel C."/>
        </authorList>
    </citation>
    <scope>NUCLEOTIDE SEQUENCE [LARGE SCALE GENOMIC DNA]</scope>
    <source>
        <strain evidence="1">W744_W776</strain>
    </source>
</reference>
<organism evidence="1 2">
    <name type="scientific">Oedothorax gibbosus</name>
    <dbReference type="NCBI Taxonomy" id="931172"/>
    <lineage>
        <taxon>Eukaryota</taxon>
        <taxon>Metazoa</taxon>
        <taxon>Ecdysozoa</taxon>
        <taxon>Arthropoda</taxon>
        <taxon>Chelicerata</taxon>
        <taxon>Arachnida</taxon>
        <taxon>Araneae</taxon>
        <taxon>Araneomorphae</taxon>
        <taxon>Entelegynae</taxon>
        <taxon>Araneoidea</taxon>
        <taxon>Linyphiidae</taxon>
        <taxon>Erigoninae</taxon>
        <taxon>Oedothorax</taxon>
    </lineage>
</organism>
<comment type="caution">
    <text evidence="1">The sequence shown here is derived from an EMBL/GenBank/DDBJ whole genome shotgun (WGS) entry which is preliminary data.</text>
</comment>
<evidence type="ECO:0000313" key="1">
    <source>
        <dbReference type="EMBL" id="KAG8195059.1"/>
    </source>
</evidence>
<keyword evidence="2" id="KW-1185">Reference proteome</keyword>
<name>A0AAV6VEN4_9ARAC</name>
<sequence length="84" mass="9650">MKNSRNPVLVLNPFAKSKYQGSRADPWMFPLHLSFFKGRCCGLTKEDHRTCCFKFGGSRFRHTRPLVIVPSYLGQVPLTFPFAD</sequence>
<gene>
    <name evidence="1" type="ORF">JTE90_029638</name>
</gene>
<dbReference type="Proteomes" id="UP000827092">
    <property type="component" value="Unassembled WGS sequence"/>
</dbReference>
<proteinExistence type="predicted"/>
<dbReference type="EMBL" id="JAFNEN010000094">
    <property type="protein sequence ID" value="KAG8195059.1"/>
    <property type="molecule type" value="Genomic_DNA"/>
</dbReference>
<evidence type="ECO:0000313" key="2">
    <source>
        <dbReference type="Proteomes" id="UP000827092"/>
    </source>
</evidence>
<dbReference type="AlphaFoldDB" id="A0AAV6VEN4"/>